<gene>
    <name evidence="1" type="ORF">I8751_04545</name>
</gene>
<keyword evidence="2" id="KW-1185">Reference proteome</keyword>
<comment type="caution">
    <text evidence="1">The sequence shown here is derived from an EMBL/GenBank/DDBJ whole genome shotgun (WGS) entry which is preliminary data.</text>
</comment>
<sequence length="80" mass="9322">MNFDVLNFLTPYSLCASARQSLQVGEPFRQFLMGETPKTGLPHQRAALPLREINHPAIMQRLFYLITLDREKQKITKLMF</sequence>
<dbReference type="RefSeq" id="WP_214437974.1">
    <property type="nucleotide sequence ID" value="NZ_JAECZB010000005.1"/>
</dbReference>
<name>A0A8J7H8S0_9CYAN</name>
<evidence type="ECO:0000313" key="2">
    <source>
        <dbReference type="Proteomes" id="UP000599391"/>
    </source>
</evidence>
<dbReference type="Proteomes" id="UP000599391">
    <property type="component" value="Unassembled WGS sequence"/>
</dbReference>
<reference evidence="1 2" key="1">
    <citation type="journal article" date="2021" name="Int. J. Syst. Evol. Microbiol.">
        <title>Amazonocrinis nigriterrae gen. nov., sp. nov., Atlanticothrix silvestris gen. nov., sp. nov. and Dendronalium phyllosphericum gen. nov., sp. nov., nostocacean cyanobacteria from Brazilian environments.</title>
        <authorList>
            <person name="Alvarenga D.O."/>
            <person name="Andreote A.P.D."/>
            <person name="Branco L.H.Z."/>
            <person name="Delbaje E."/>
            <person name="Cruz R.B."/>
            <person name="Varani A.M."/>
            <person name="Fiore M.F."/>
        </authorList>
    </citation>
    <scope>NUCLEOTIDE SEQUENCE [LARGE SCALE GENOMIC DNA]</scope>
    <source>
        <strain evidence="1 2">CENA357</strain>
    </source>
</reference>
<proteinExistence type="predicted"/>
<dbReference type="AlphaFoldDB" id="A0A8J7H8S0"/>
<protein>
    <submittedName>
        <fullName evidence="1">Uncharacterized protein</fullName>
    </submittedName>
</protein>
<organism evidence="1 2">
    <name type="scientific">Atlanticothrix silvestris CENA357</name>
    <dbReference type="NCBI Taxonomy" id="1725252"/>
    <lineage>
        <taxon>Bacteria</taxon>
        <taxon>Bacillati</taxon>
        <taxon>Cyanobacteriota</taxon>
        <taxon>Cyanophyceae</taxon>
        <taxon>Nostocales</taxon>
        <taxon>Nodulariaceae</taxon>
        <taxon>Atlanticothrix</taxon>
        <taxon>Atlanticothrix silvestris</taxon>
    </lineage>
</organism>
<evidence type="ECO:0000313" key="1">
    <source>
        <dbReference type="EMBL" id="MBH8551654.1"/>
    </source>
</evidence>
<dbReference type="EMBL" id="JAECZB010000005">
    <property type="protein sequence ID" value="MBH8551654.1"/>
    <property type="molecule type" value="Genomic_DNA"/>
</dbReference>
<accession>A0A8J7H8S0</accession>